<name>A0ABX0TYL4_9SPHN</name>
<dbReference type="RefSeq" id="WP_140230837.1">
    <property type="nucleotide sequence ID" value="NZ_BAAAEV010000001.1"/>
</dbReference>
<gene>
    <name evidence="1" type="ORF">FHT01_000956</name>
</gene>
<dbReference type="Proteomes" id="UP000788153">
    <property type="component" value="Unassembled WGS sequence"/>
</dbReference>
<dbReference type="InterPro" id="IPR035223">
    <property type="entry name" value="DUF5335"/>
</dbReference>
<evidence type="ECO:0000313" key="1">
    <source>
        <dbReference type="EMBL" id="NIJ23414.1"/>
    </source>
</evidence>
<accession>A0ABX0TYL4</accession>
<organism evidence="1 2">
    <name type="scientific">Sphingomonas japonica</name>
    <dbReference type="NCBI Taxonomy" id="511662"/>
    <lineage>
        <taxon>Bacteria</taxon>
        <taxon>Pseudomonadati</taxon>
        <taxon>Pseudomonadota</taxon>
        <taxon>Alphaproteobacteria</taxon>
        <taxon>Sphingomonadales</taxon>
        <taxon>Sphingomonadaceae</taxon>
        <taxon>Sphingomonas</taxon>
    </lineage>
</organism>
<proteinExistence type="predicted"/>
<comment type="caution">
    <text evidence="1">The sequence shown here is derived from an EMBL/GenBank/DDBJ whole genome shotgun (WGS) entry which is preliminary data.</text>
</comment>
<dbReference type="EMBL" id="JAASQP010000001">
    <property type="protein sequence ID" value="NIJ23414.1"/>
    <property type="molecule type" value="Genomic_DNA"/>
</dbReference>
<keyword evidence="2" id="KW-1185">Reference proteome</keyword>
<evidence type="ECO:0000313" key="2">
    <source>
        <dbReference type="Proteomes" id="UP000788153"/>
    </source>
</evidence>
<reference evidence="1 2" key="1">
    <citation type="submission" date="2020-03" db="EMBL/GenBank/DDBJ databases">
        <title>Genomic Encyclopedia of Type Strains, Phase IV (KMG-IV): sequencing the most valuable type-strain genomes for metagenomic binning, comparative biology and taxonomic classification.</title>
        <authorList>
            <person name="Goeker M."/>
        </authorList>
    </citation>
    <scope>NUCLEOTIDE SEQUENCE [LARGE SCALE GENOMIC DNA]</scope>
    <source>
        <strain evidence="1 2">DSM 22753</strain>
    </source>
</reference>
<protein>
    <submittedName>
        <fullName evidence="1">Uncharacterized protein</fullName>
    </submittedName>
</protein>
<dbReference type="Pfam" id="PF17269">
    <property type="entry name" value="DUF5335"/>
    <property type="match status" value="1"/>
</dbReference>
<sequence length="121" mass="13431">MAIHRIDRRGWHDFFSVFTRGPVGKRAEIEVASLDLGDQIVAEWLPLLGISYDHKSDMVSIALEGVDHLIRSPREIHADYVTDSLLALHIVDGEDRHQIVRFADPIALPAPADAEQAKAGT</sequence>